<feature type="domain" description="Cation efflux protein transmembrane" evidence="9">
    <location>
        <begin position="25"/>
        <end position="151"/>
    </location>
</feature>
<dbReference type="PANTHER" id="PTHR45820:SF4">
    <property type="entry name" value="ZINC TRANSPORTER 63C, ISOFORM F"/>
    <property type="match status" value="1"/>
</dbReference>
<dbReference type="Proteomes" id="UP000594262">
    <property type="component" value="Unplaced"/>
</dbReference>
<feature type="transmembrane region" description="Helical" evidence="8">
    <location>
        <begin position="89"/>
        <end position="111"/>
    </location>
</feature>
<dbReference type="InterPro" id="IPR058533">
    <property type="entry name" value="Cation_efflux_TM"/>
</dbReference>
<accession>A0A7M5XC63</accession>
<dbReference type="GO" id="GO:0006882">
    <property type="term" value="P:intracellular zinc ion homeostasis"/>
    <property type="evidence" value="ECO:0007669"/>
    <property type="project" value="TreeGrafter"/>
</dbReference>
<name>A0A7M5XC63_9CNID</name>
<evidence type="ECO:0000256" key="2">
    <source>
        <dbReference type="ARBA" id="ARBA00008873"/>
    </source>
</evidence>
<evidence type="ECO:0000313" key="11">
    <source>
        <dbReference type="Proteomes" id="UP000594262"/>
    </source>
</evidence>
<feature type="compositionally biased region" description="Basic and acidic residues" evidence="7">
    <location>
        <begin position="242"/>
        <end position="261"/>
    </location>
</feature>
<dbReference type="Gene3D" id="1.20.1510.10">
    <property type="entry name" value="Cation efflux protein transmembrane domain"/>
    <property type="match status" value="1"/>
</dbReference>
<dbReference type="GO" id="GO:0016020">
    <property type="term" value="C:membrane"/>
    <property type="evidence" value="ECO:0007669"/>
    <property type="project" value="UniProtKB-SubCell"/>
</dbReference>
<organism evidence="10 11">
    <name type="scientific">Clytia hemisphaerica</name>
    <dbReference type="NCBI Taxonomy" id="252671"/>
    <lineage>
        <taxon>Eukaryota</taxon>
        <taxon>Metazoa</taxon>
        <taxon>Cnidaria</taxon>
        <taxon>Hydrozoa</taxon>
        <taxon>Hydroidolina</taxon>
        <taxon>Leptothecata</taxon>
        <taxon>Obeliida</taxon>
        <taxon>Clytiidae</taxon>
        <taxon>Clytia</taxon>
    </lineage>
</organism>
<dbReference type="SUPFAM" id="SSF161111">
    <property type="entry name" value="Cation efflux protein transmembrane domain-like"/>
    <property type="match status" value="1"/>
</dbReference>
<dbReference type="PANTHER" id="PTHR45820">
    <property type="entry name" value="FI23527P1"/>
    <property type="match status" value="1"/>
</dbReference>
<evidence type="ECO:0000256" key="8">
    <source>
        <dbReference type="SAM" id="Phobius"/>
    </source>
</evidence>
<keyword evidence="4" id="KW-0862">Zinc</keyword>
<evidence type="ECO:0000256" key="4">
    <source>
        <dbReference type="ARBA" id="ARBA00022833"/>
    </source>
</evidence>
<evidence type="ECO:0000313" key="10">
    <source>
        <dbReference type="EnsemblMetazoa" id="CLYHEMP021146.1"/>
    </source>
</evidence>
<dbReference type="InterPro" id="IPR002524">
    <property type="entry name" value="Cation_efflux"/>
</dbReference>
<keyword evidence="3 8" id="KW-0812">Transmembrane</keyword>
<keyword evidence="6 8" id="KW-0472">Membrane</keyword>
<comment type="similarity">
    <text evidence="2">Belongs to the cation diffusion facilitator (CDF) transporter (TC 2.A.4) family. SLC30A subfamily.</text>
</comment>
<dbReference type="NCBIfam" id="TIGR01297">
    <property type="entry name" value="CDF"/>
    <property type="match status" value="1"/>
</dbReference>
<sequence length="261" mass="28348">MGIIEKLRESIPCVISRRTSFITMTILLGSFFIVEMVVGYITNSMALIADAFHMLSDVASLVVGFLALQYSTMKAPSEVYTYGYARAEVLGALVNAVFLVALCFSIFIEALKRLVILEEIENPVLVLIVGAIGLVVNLFGMLLFHQTGHGHSHGGLSHSHSHGGGGDSHGHSHTHAHGQGHGQARPPLMIPKTQDKQETDTSVFDPLDDGVKSHSTPVNKGPTPELSKSKDSFTPSLEDVPEEKPIEQKLINEEQKTKIKT</sequence>
<evidence type="ECO:0000256" key="3">
    <source>
        <dbReference type="ARBA" id="ARBA00022692"/>
    </source>
</evidence>
<dbReference type="GO" id="GO:0005385">
    <property type="term" value="F:zinc ion transmembrane transporter activity"/>
    <property type="evidence" value="ECO:0007669"/>
    <property type="project" value="TreeGrafter"/>
</dbReference>
<dbReference type="Pfam" id="PF01545">
    <property type="entry name" value="Cation_efflux"/>
    <property type="match status" value="1"/>
</dbReference>
<dbReference type="EnsemblMetazoa" id="CLYHEMT021146.1">
    <property type="protein sequence ID" value="CLYHEMP021146.1"/>
    <property type="gene ID" value="CLYHEMG021146"/>
</dbReference>
<dbReference type="OrthoDB" id="29444at2759"/>
<dbReference type="GO" id="GO:0010312">
    <property type="term" value="P:detoxification of zinc ion"/>
    <property type="evidence" value="ECO:0007669"/>
    <property type="project" value="TreeGrafter"/>
</dbReference>
<proteinExistence type="inferred from homology"/>
<feature type="transmembrane region" description="Helical" evidence="8">
    <location>
        <begin position="123"/>
        <end position="144"/>
    </location>
</feature>
<evidence type="ECO:0000259" key="9">
    <source>
        <dbReference type="Pfam" id="PF01545"/>
    </source>
</evidence>
<evidence type="ECO:0000256" key="1">
    <source>
        <dbReference type="ARBA" id="ARBA00004141"/>
    </source>
</evidence>
<dbReference type="AlphaFoldDB" id="A0A7M5XC63"/>
<evidence type="ECO:0000256" key="7">
    <source>
        <dbReference type="SAM" id="MobiDB-lite"/>
    </source>
</evidence>
<evidence type="ECO:0000256" key="6">
    <source>
        <dbReference type="ARBA" id="ARBA00023136"/>
    </source>
</evidence>
<dbReference type="InterPro" id="IPR027469">
    <property type="entry name" value="Cation_efflux_TMD_sf"/>
</dbReference>
<keyword evidence="5 8" id="KW-1133">Transmembrane helix</keyword>
<feature type="transmembrane region" description="Helical" evidence="8">
    <location>
        <begin position="47"/>
        <end position="68"/>
    </location>
</feature>
<keyword evidence="11" id="KW-1185">Reference proteome</keyword>
<protein>
    <recommendedName>
        <fullName evidence="9">Cation efflux protein transmembrane domain-containing protein</fullName>
    </recommendedName>
</protein>
<comment type="subcellular location">
    <subcellularLocation>
        <location evidence="1">Membrane</location>
        <topology evidence="1">Multi-pass membrane protein</topology>
    </subcellularLocation>
</comment>
<evidence type="ECO:0000256" key="5">
    <source>
        <dbReference type="ARBA" id="ARBA00022989"/>
    </source>
</evidence>
<reference evidence="10" key="1">
    <citation type="submission" date="2021-01" db="UniProtKB">
        <authorList>
            <consortium name="EnsemblMetazoa"/>
        </authorList>
    </citation>
    <scope>IDENTIFICATION</scope>
</reference>
<feature type="transmembrane region" description="Helical" evidence="8">
    <location>
        <begin position="21"/>
        <end position="41"/>
    </location>
</feature>
<feature type="region of interest" description="Disordered" evidence="7">
    <location>
        <begin position="152"/>
        <end position="261"/>
    </location>
</feature>